<dbReference type="PANTHER" id="PTHR10699">
    <property type="entry name" value="NEUROMODULIN"/>
    <property type="match status" value="1"/>
</dbReference>
<organism evidence="3 4">
    <name type="scientific">Tenebrio molitor</name>
    <name type="common">Yellow mealworm beetle</name>
    <dbReference type="NCBI Taxonomy" id="7067"/>
    <lineage>
        <taxon>Eukaryota</taxon>
        <taxon>Metazoa</taxon>
        <taxon>Ecdysozoa</taxon>
        <taxon>Arthropoda</taxon>
        <taxon>Hexapoda</taxon>
        <taxon>Insecta</taxon>
        <taxon>Pterygota</taxon>
        <taxon>Neoptera</taxon>
        <taxon>Endopterygota</taxon>
        <taxon>Coleoptera</taxon>
        <taxon>Polyphaga</taxon>
        <taxon>Cucujiformia</taxon>
        <taxon>Tenebrionidae</taxon>
        <taxon>Tenebrio</taxon>
    </lineage>
</organism>
<gene>
    <name evidence="3" type="ORF">GEV33_008841</name>
</gene>
<evidence type="ECO:0000259" key="2">
    <source>
        <dbReference type="SMART" id="SM00394"/>
    </source>
</evidence>
<dbReference type="CDD" id="cd12100">
    <property type="entry name" value="DD_CABYR_SP17"/>
    <property type="match status" value="1"/>
</dbReference>
<feature type="compositionally biased region" description="Low complexity" evidence="1">
    <location>
        <begin position="498"/>
        <end position="510"/>
    </location>
</feature>
<dbReference type="SUPFAM" id="SSF47391">
    <property type="entry name" value="Dimerization-anchoring domain of cAMP-dependent PK regulatory subunit"/>
    <property type="match status" value="1"/>
</dbReference>
<reference evidence="3" key="2">
    <citation type="submission" date="2021-08" db="EMBL/GenBank/DDBJ databases">
        <authorList>
            <person name="Eriksson T."/>
        </authorList>
    </citation>
    <scope>NUCLEOTIDE SEQUENCE</scope>
    <source>
        <strain evidence="3">Stoneville</strain>
        <tissue evidence="3">Whole head</tissue>
    </source>
</reference>
<protein>
    <recommendedName>
        <fullName evidence="2">RIIa domain-containing protein</fullName>
    </recommendedName>
</protein>
<accession>A0A8J6LA81</accession>
<dbReference type="Gene3D" id="1.20.890.10">
    <property type="entry name" value="cAMP-dependent protein kinase regulatory subunit, dimerization-anchoring domain"/>
    <property type="match status" value="1"/>
</dbReference>
<feature type="domain" description="RIIa" evidence="2">
    <location>
        <begin position="18"/>
        <end position="55"/>
    </location>
</feature>
<feature type="region of interest" description="Disordered" evidence="1">
    <location>
        <begin position="382"/>
        <end position="543"/>
    </location>
</feature>
<dbReference type="InterPro" id="IPR047579">
    <property type="entry name" value="DD_CABYR_SP17"/>
</dbReference>
<dbReference type="SMART" id="SM00394">
    <property type="entry name" value="RIIa"/>
    <property type="match status" value="1"/>
</dbReference>
<proteinExistence type="predicted"/>
<name>A0A8J6LA81_TENMO</name>
<dbReference type="InterPro" id="IPR003117">
    <property type="entry name" value="cAMP_dep_PK_reg_su_I/II_a/b"/>
</dbReference>
<sequence>MDVMLQRHCARYIYVVPDGLRELMSDISREVLRSQPEDIYTFIADYLDALLITRENARVSARFVQYMTEASETIVELLSRAGMSREKADSAAEVIQDAFRTWSERKGIPVKEDEDTVVARIIEEAGISEAQVQAAAVVIQNAFRAFKNRQQREAQLLSGIIDWRVAARSAIRLYRRTGVSPEEAKRAANLIKAAYKGYYTRRAIRQLNETPIGPQERGEDTMTIDDTYSISSSFSMEARKSKGVRIDYNTVVPHVDFGGEELISRDLNSILEEEVDAPQHKDVMMRIFGDSIKPEKTSEEFIREMLEERIFSALGTDDKVEPLIIDEKDSDTDAFVPPPVTEEAVEPQLNRSQILPTISQDELEQELMEARKEMVRLKQESLMRHTEQAQPVPMKYGESQPQLPEQAKTETVRKQSWERAKEAAEEAQAREEAAKTKPVERIKQGELRQTPSQLPAKVSTEQVPDEPPAETDAEPGVPIEAHDSHTKAYLEQQREAPVEAPTEVAEAPTEAPEPPPEAPAESPSEEPPAPTEAPTEPEETTDN</sequence>
<dbReference type="AlphaFoldDB" id="A0A8J6LA81"/>
<dbReference type="Proteomes" id="UP000719412">
    <property type="component" value="Unassembled WGS sequence"/>
</dbReference>
<dbReference type="GO" id="GO:0005516">
    <property type="term" value="F:calmodulin binding"/>
    <property type="evidence" value="ECO:0007669"/>
    <property type="project" value="TreeGrafter"/>
</dbReference>
<feature type="compositionally biased region" description="Basic and acidic residues" evidence="1">
    <location>
        <begin position="407"/>
        <end position="446"/>
    </location>
</feature>
<dbReference type="Gene3D" id="1.20.5.190">
    <property type="match status" value="1"/>
</dbReference>
<evidence type="ECO:0000313" key="3">
    <source>
        <dbReference type="EMBL" id="KAH0813950.1"/>
    </source>
</evidence>
<dbReference type="Pfam" id="PF02197">
    <property type="entry name" value="RIIa"/>
    <property type="match status" value="1"/>
</dbReference>
<evidence type="ECO:0000313" key="4">
    <source>
        <dbReference type="Proteomes" id="UP000719412"/>
    </source>
</evidence>
<comment type="caution">
    <text evidence="3">The sequence shown here is derived from an EMBL/GenBank/DDBJ whole genome shotgun (WGS) entry which is preliminary data.</text>
</comment>
<feature type="compositionally biased region" description="Acidic residues" evidence="1">
    <location>
        <begin position="463"/>
        <end position="473"/>
    </location>
</feature>
<dbReference type="EMBL" id="JABDTM020024794">
    <property type="protein sequence ID" value="KAH0813950.1"/>
    <property type="molecule type" value="Genomic_DNA"/>
</dbReference>
<keyword evidence="4" id="KW-1185">Reference proteome</keyword>
<dbReference type="PROSITE" id="PS50096">
    <property type="entry name" value="IQ"/>
    <property type="match status" value="1"/>
</dbReference>
<dbReference type="PANTHER" id="PTHR10699:SF11">
    <property type="entry name" value="IGLOO, ISOFORM A"/>
    <property type="match status" value="1"/>
</dbReference>
<reference evidence="3" key="1">
    <citation type="journal article" date="2020" name="J Insects Food Feed">
        <title>The yellow mealworm (Tenebrio molitor) genome: a resource for the emerging insects as food and feed industry.</title>
        <authorList>
            <person name="Eriksson T."/>
            <person name="Andere A."/>
            <person name="Kelstrup H."/>
            <person name="Emery V."/>
            <person name="Picard C."/>
        </authorList>
    </citation>
    <scope>NUCLEOTIDE SEQUENCE</scope>
    <source>
        <strain evidence="3">Stoneville</strain>
        <tissue evidence="3">Whole head</tissue>
    </source>
</reference>
<feature type="compositionally biased region" description="Basic and acidic residues" evidence="1">
    <location>
        <begin position="480"/>
        <end position="497"/>
    </location>
</feature>
<evidence type="ECO:0000256" key="1">
    <source>
        <dbReference type="SAM" id="MobiDB-lite"/>
    </source>
</evidence>